<dbReference type="Proteomes" id="UP000007110">
    <property type="component" value="Unassembled WGS sequence"/>
</dbReference>
<evidence type="ECO:0000313" key="8">
    <source>
        <dbReference type="Proteomes" id="UP000007110"/>
    </source>
</evidence>
<evidence type="ECO:0000256" key="2">
    <source>
        <dbReference type="ARBA" id="ARBA00023242"/>
    </source>
</evidence>
<dbReference type="GO" id="GO:0010468">
    <property type="term" value="P:regulation of gene expression"/>
    <property type="evidence" value="ECO:0000318"/>
    <property type="project" value="GO_Central"/>
</dbReference>
<evidence type="ECO:0000256" key="1">
    <source>
        <dbReference type="ARBA" id="ARBA00023125"/>
    </source>
</evidence>
<dbReference type="KEGG" id="spu:577135"/>
<reference evidence="7" key="2">
    <citation type="submission" date="2021-01" db="UniProtKB">
        <authorList>
            <consortium name="EnsemblMetazoa"/>
        </authorList>
    </citation>
    <scope>IDENTIFICATION</scope>
</reference>
<keyword evidence="4" id="KW-0175">Coiled coil</keyword>
<dbReference type="Gene3D" id="1.10.30.10">
    <property type="entry name" value="High mobility group box domain"/>
    <property type="match status" value="1"/>
</dbReference>
<dbReference type="OrthoDB" id="3213154at2759"/>
<dbReference type="SUPFAM" id="SSF57667">
    <property type="entry name" value="beta-beta-alpha zinc fingers"/>
    <property type="match status" value="1"/>
</dbReference>
<dbReference type="CDD" id="cd21980">
    <property type="entry name" value="HMG-box_HMG20"/>
    <property type="match status" value="1"/>
</dbReference>
<proteinExistence type="predicted"/>
<dbReference type="SUPFAM" id="SSF47095">
    <property type="entry name" value="HMG-box"/>
    <property type="match status" value="1"/>
</dbReference>
<dbReference type="InterPro" id="IPR013087">
    <property type="entry name" value="Znf_C2H2_type"/>
</dbReference>
<keyword evidence="8" id="KW-1185">Reference proteome</keyword>
<dbReference type="GeneID" id="577135"/>
<dbReference type="PROSITE" id="PS00028">
    <property type="entry name" value="ZINC_FINGER_C2H2_1"/>
    <property type="match status" value="1"/>
</dbReference>
<dbReference type="Gene3D" id="3.30.160.60">
    <property type="entry name" value="Classic Zinc Finger"/>
    <property type="match status" value="1"/>
</dbReference>
<keyword evidence="2 3" id="KW-0539">Nucleus</keyword>
<dbReference type="InParanoid" id="A0A7M7HJA0"/>
<dbReference type="PANTHER" id="PTHR46040">
    <property type="entry name" value="HIGH MOBILITY GROUP PROTEIN 2"/>
    <property type="match status" value="1"/>
</dbReference>
<evidence type="ECO:0000256" key="4">
    <source>
        <dbReference type="SAM" id="Coils"/>
    </source>
</evidence>
<feature type="compositionally biased region" description="Basic residues" evidence="5">
    <location>
        <begin position="406"/>
        <end position="419"/>
    </location>
</feature>
<feature type="compositionally biased region" description="Polar residues" evidence="5">
    <location>
        <begin position="383"/>
        <end position="395"/>
    </location>
</feature>
<dbReference type="SMART" id="SM00398">
    <property type="entry name" value="HMG"/>
    <property type="match status" value="1"/>
</dbReference>
<evidence type="ECO:0000256" key="5">
    <source>
        <dbReference type="SAM" id="MobiDB-lite"/>
    </source>
</evidence>
<name>A0A7M7HJA0_STRPU</name>
<feature type="domain" description="HMG box" evidence="6">
    <location>
        <begin position="429"/>
        <end position="497"/>
    </location>
</feature>
<dbReference type="InterPro" id="IPR036236">
    <property type="entry name" value="Znf_C2H2_sf"/>
</dbReference>
<dbReference type="PROSITE" id="PS50118">
    <property type="entry name" value="HMG_BOX_2"/>
    <property type="match status" value="1"/>
</dbReference>
<dbReference type="RefSeq" id="XP_011662113.2">
    <property type="nucleotide sequence ID" value="XM_011663811.2"/>
</dbReference>
<evidence type="ECO:0000256" key="3">
    <source>
        <dbReference type="PROSITE-ProRule" id="PRU00267"/>
    </source>
</evidence>
<dbReference type="GO" id="GO:0003677">
    <property type="term" value="F:DNA binding"/>
    <property type="evidence" value="ECO:0007669"/>
    <property type="project" value="UniProtKB-UniRule"/>
</dbReference>
<protein>
    <recommendedName>
        <fullName evidence="6">HMG box domain-containing protein</fullName>
    </recommendedName>
</protein>
<dbReference type="GO" id="GO:0005634">
    <property type="term" value="C:nucleus"/>
    <property type="evidence" value="ECO:0000318"/>
    <property type="project" value="GO_Central"/>
</dbReference>
<dbReference type="OMA" id="CECFREG"/>
<reference evidence="8" key="1">
    <citation type="submission" date="2015-02" db="EMBL/GenBank/DDBJ databases">
        <title>Genome sequencing for Strongylocentrotus purpuratus.</title>
        <authorList>
            <person name="Murali S."/>
            <person name="Liu Y."/>
            <person name="Vee V."/>
            <person name="English A."/>
            <person name="Wang M."/>
            <person name="Skinner E."/>
            <person name="Han Y."/>
            <person name="Muzny D.M."/>
            <person name="Worley K.C."/>
            <person name="Gibbs R.A."/>
        </authorList>
    </citation>
    <scope>NUCLEOTIDE SEQUENCE</scope>
</reference>
<keyword evidence="1 3" id="KW-0238">DNA-binding</keyword>
<feature type="coiled-coil region" evidence="4">
    <location>
        <begin position="648"/>
        <end position="675"/>
    </location>
</feature>
<dbReference type="InterPro" id="IPR051965">
    <property type="entry name" value="ChromReg_NeuronalGeneExpr"/>
</dbReference>
<dbReference type="EnsemblMetazoa" id="XM_011663811">
    <property type="protein sequence ID" value="XP_011662113"/>
    <property type="gene ID" value="LOC577135"/>
</dbReference>
<feature type="DNA-binding region" description="HMG box" evidence="3">
    <location>
        <begin position="429"/>
        <end position="497"/>
    </location>
</feature>
<dbReference type="Pfam" id="PF00505">
    <property type="entry name" value="HMG_box"/>
    <property type="match status" value="1"/>
</dbReference>
<accession>A0A7M7HJA0</accession>
<sequence>MESHDLTGVGEHQFSLDSFTSDAEHHVGKFGSSGTSSLMGNVTVSVPDGVIDTTGLVASFSNAHHPIATDSPQTIVAQSSSIGHVTLSDISSNLRRISSGPGGLLTGTVISPESLRAVTNIFQTLPDTLSQQRVLASLSSGQAVIIGESMNREIQEDGDGLSIGINLVAGSLGALSEKEVGRTSSLSDQSPLGMGILQVPDNTLSAMTSRTNVVFTTSTNTTSLVGNAELGPGDDHGEAISIGDTLQADVNDAVTSSSLLEPDSQMMVGGVEGVEVESNEGAGRQIPVTCQIPTHELARLVQTVEQASSNVGELESSADSVNLINVAGVPSVEFSSTGQLVIRQGYVVCTQDGENLVAMTQAEDVALATSDEQVEPVTVNMASATSSAGSQSLATEKSPLVATEKKKGKGGWPKGKKRKKDILEMAKAPRPPSSAYAMFLAEQREGYRESHPEVVGRKVSSLLGKMWTGLPPDVKKRYLDMEKKDKERYIKEIKEYQESSSCQAFLKKQTENAVRNFCGSEEAMSEQIVNMSKNDILGCNYLQCKVCDMYFHSTHNMSQHVLGKQHMTALAAKICEMDQETLGLKELEEGVTQPDIASTSDDCRSCECFREGMPHTEGFRSTFMDLHFERELELRELRRHHAISIHEQMTLRRKCKILQETMQKAENDHRNLKAIGSNIQSKLDGLYRMILFLT</sequence>
<dbReference type="PANTHER" id="PTHR46040:SF3">
    <property type="entry name" value="HIGH MOBILITY GROUP PROTEIN 2"/>
    <property type="match status" value="1"/>
</dbReference>
<dbReference type="InterPro" id="IPR009071">
    <property type="entry name" value="HMG_box_dom"/>
</dbReference>
<organism evidence="7 8">
    <name type="scientific">Strongylocentrotus purpuratus</name>
    <name type="common">Purple sea urchin</name>
    <dbReference type="NCBI Taxonomy" id="7668"/>
    <lineage>
        <taxon>Eukaryota</taxon>
        <taxon>Metazoa</taxon>
        <taxon>Echinodermata</taxon>
        <taxon>Eleutherozoa</taxon>
        <taxon>Echinozoa</taxon>
        <taxon>Echinoidea</taxon>
        <taxon>Euechinoidea</taxon>
        <taxon>Echinacea</taxon>
        <taxon>Camarodonta</taxon>
        <taxon>Echinidea</taxon>
        <taxon>Strongylocentrotidae</taxon>
        <taxon>Strongylocentrotus</taxon>
    </lineage>
</organism>
<evidence type="ECO:0000313" key="7">
    <source>
        <dbReference type="EnsemblMetazoa" id="XP_011662113"/>
    </source>
</evidence>
<dbReference type="AlphaFoldDB" id="A0A7M7HJA0"/>
<feature type="region of interest" description="Disordered" evidence="5">
    <location>
        <begin position="383"/>
        <end position="419"/>
    </location>
</feature>
<evidence type="ECO:0000259" key="6">
    <source>
        <dbReference type="PROSITE" id="PS50118"/>
    </source>
</evidence>
<dbReference type="InterPro" id="IPR036910">
    <property type="entry name" value="HMG_box_dom_sf"/>
</dbReference>